<comment type="similarity">
    <text evidence="1">Belongs to the ATP-dependent AMP-binding enzyme family.</text>
</comment>
<feature type="domain" description="AMP-dependent synthetase/ligase" evidence="3">
    <location>
        <begin position="18"/>
        <end position="348"/>
    </location>
</feature>
<sequence length="482" mass="50876">MANDVTPIVQSVVCPSVTDGSKTVDAAEMSRRATLIRNAIIAKGYPRGARIALSTANSADGVAAFLGLIETGLILVPINTTIPDPEKLHILADAQPVALITDQDSLPQMKDLHAPPEVLRLSDLLATDPPPAAPVETAEDEPILILFTSGSTGRPKGVKFHRGRLNGNGRLFGEALFAVGPDDVMLLPMELSSIISVTLLVAARHVGATLAIAAAPRPDALLGVLQRARVTMMMTVTTVADLLLRLTQNTPDPLPDLRTVVIGGNHVSAELSERLIAAFGARVDVIYATTECAPTTYLVNRRDVPDGAVGPAAPGVDILIIDPDGNPVPDGEPGELVVSGPQVALGYWTGEGGTSMDFGDRFATGDLGYRDALGHYHIIGRSKEVIKSGGLSVYPPEVETVLSRHPDIAGVAVVGKPHRTFGEIVVAFVVPEPGQSPSAAEIIRWSKAHLASGKCPRSVRFLQKFPETTTGKIAKTELRKLI</sequence>
<dbReference type="InterPro" id="IPR000873">
    <property type="entry name" value="AMP-dep_synth/lig_dom"/>
</dbReference>
<dbReference type="InterPro" id="IPR042099">
    <property type="entry name" value="ANL_N_sf"/>
</dbReference>
<keyword evidence="6" id="KW-1185">Reference proteome</keyword>
<dbReference type="PROSITE" id="PS00455">
    <property type="entry name" value="AMP_BINDING"/>
    <property type="match status" value="1"/>
</dbReference>
<dbReference type="InterPro" id="IPR020845">
    <property type="entry name" value="AMP-binding_CS"/>
</dbReference>
<gene>
    <name evidence="5" type="ORF">ACFO5X_03065</name>
</gene>
<evidence type="ECO:0000313" key="6">
    <source>
        <dbReference type="Proteomes" id="UP001595973"/>
    </source>
</evidence>
<dbReference type="RefSeq" id="WP_380715758.1">
    <property type="nucleotide sequence ID" value="NZ_JBHSGI010000002.1"/>
</dbReference>
<dbReference type="Proteomes" id="UP001595973">
    <property type="component" value="Unassembled WGS sequence"/>
</dbReference>
<dbReference type="PANTHER" id="PTHR43201">
    <property type="entry name" value="ACYL-COA SYNTHETASE"/>
    <property type="match status" value="1"/>
</dbReference>
<dbReference type="SUPFAM" id="SSF56801">
    <property type="entry name" value="Acetyl-CoA synthetase-like"/>
    <property type="match status" value="1"/>
</dbReference>
<reference evidence="6" key="1">
    <citation type="journal article" date="2019" name="Int. J. Syst. Evol. Microbiol.">
        <title>The Global Catalogue of Microorganisms (GCM) 10K type strain sequencing project: providing services to taxonomists for standard genome sequencing and annotation.</title>
        <authorList>
            <consortium name="The Broad Institute Genomics Platform"/>
            <consortium name="The Broad Institute Genome Sequencing Center for Infectious Disease"/>
            <person name="Wu L."/>
            <person name="Ma J."/>
        </authorList>
    </citation>
    <scope>NUCLEOTIDE SEQUENCE [LARGE SCALE GENOMIC DNA]</scope>
    <source>
        <strain evidence="6">CGMCC 4.7283</strain>
    </source>
</reference>
<protein>
    <submittedName>
        <fullName evidence="5">AMP-binding protein</fullName>
    </submittedName>
</protein>
<name>A0ABV9KC17_9RHOB</name>
<dbReference type="EMBL" id="JBHSGI010000002">
    <property type="protein sequence ID" value="MFC4667526.1"/>
    <property type="molecule type" value="Genomic_DNA"/>
</dbReference>
<dbReference type="Pfam" id="PF00501">
    <property type="entry name" value="AMP-binding"/>
    <property type="match status" value="1"/>
</dbReference>
<dbReference type="PANTHER" id="PTHR43201:SF5">
    <property type="entry name" value="MEDIUM-CHAIN ACYL-COA LIGASE ACSF2, MITOCHONDRIAL"/>
    <property type="match status" value="1"/>
</dbReference>
<feature type="domain" description="AMP-binding enzyme C-terminal" evidence="4">
    <location>
        <begin position="397"/>
        <end position="472"/>
    </location>
</feature>
<evidence type="ECO:0000313" key="5">
    <source>
        <dbReference type="EMBL" id="MFC4667526.1"/>
    </source>
</evidence>
<dbReference type="Pfam" id="PF13193">
    <property type="entry name" value="AMP-binding_C"/>
    <property type="match status" value="1"/>
</dbReference>
<dbReference type="InterPro" id="IPR045851">
    <property type="entry name" value="AMP-bd_C_sf"/>
</dbReference>
<dbReference type="InterPro" id="IPR025110">
    <property type="entry name" value="AMP-bd_C"/>
</dbReference>
<comment type="caution">
    <text evidence="5">The sequence shown here is derived from an EMBL/GenBank/DDBJ whole genome shotgun (WGS) entry which is preliminary data.</text>
</comment>
<proteinExistence type="inferred from homology"/>
<evidence type="ECO:0000256" key="1">
    <source>
        <dbReference type="ARBA" id="ARBA00006432"/>
    </source>
</evidence>
<keyword evidence="2" id="KW-0436">Ligase</keyword>
<dbReference type="Gene3D" id="3.30.300.30">
    <property type="match status" value="1"/>
</dbReference>
<evidence type="ECO:0000259" key="3">
    <source>
        <dbReference type="Pfam" id="PF00501"/>
    </source>
</evidence>
<accession>A0ABV9KC17</accession>
<evidence type="ECO:0000256" key="2">
    <source>
        <dbReference type="ARBA" id="ARBA00022598"/>
    </source>
</evidence>
<organism evidence="5 6">
    <name type="scientific">Seohaeicola nanhaiensis</name>
    <dbReference type="NCBI Taxonomy" id="1387282"/>
    <lineage>
        <taxon>Bacteria</taxon>
        <taxon>Pseudomonadati</taxon>
        <taxon>Pseudomonadota</taxon>
        <taxon>Alphaproteobacteria</taxon>
        <taxon>Rhodobacterales</taxon>
        <taxon>Roseobacteraceae</taxon>
        <taxon>Seohaeicola</taxon>
    </lineage>
</organism>
<dbReference type="Gene3D" id="3.40.50.12780">
    <property type="entry name" value="N-terminal domain of ligase-like"/>
    <property type="match status" value="1"/>
</dbReference>
<evidence type="ECO:0000259" key="4">
    <source>
        <dbReference type="Pfam" id="PF13193"/>
    </source>
</evidence>